<accession>A0A1V6W0J1</accession>
<organism evidence="2 3">
    <name type="scientific">Penicillium nalgiovense</name>
    <dbReference type="NCBI Taxonomy" id="60175"/>
    <lineage>
        <taxon>Eukaryota</taxon>
        <taxon>Fungi</taxon>
        <taxon>Dikarya</taxon>
        <taxon>Ascomycota</taxon>
        <taxon>Pezizomycotina</taxon>
        <taxon>Eurotiomycetes</taxon>
        <taxon>Eurotiomycetidae</taxon>
        <taxon>Eurotiales</taxon>
        <taxon>Aspergillaceae</taxon>
        <taxon>Penicillium</taxon>
    </lineage>
</organism>
<name>A0A1V6W0J1_PENNA</name>
<feature type="region of interest" description="Disordered" evidence="1">
    <location>
        <begin position="13"/>
        <end position="32"/>
    </location>
</feature>
<sequence>MIKAEGCIIEHSLPETPEINGPAERSGGVIIR</sequence>
<dbReference type="EMBL" id="MOOB01000421">
    <property type="protein sequence ID" value="OQE56374.1"/>
    <property type="molecule type" value="Genomic_DNA"/>
</dbReference>
<reference evidence="3" key="1">
    <citation type="journal article" date="2017" name="Nat. Microbiol.">
        <title>Global analysis of biosynthetic gene clusters reveals vast potential of secondary metabolite production in Penicillium species.</title>
        <authorList>
            <person name="Nielsen J.C."/>
            <person name="Grijseels S."/>
            <person name="Prigent S."/>
            <person name="Ji B."/>
            <person name="Dainat J."/>
            <person name="Nielsen K.F."/>
            <person name="Frisvad J.C."/>
            <person name="Workman M."/>
            <person name="Nielsen J."/>
        </authorList>
    </citation>
    <scope>NUCLEOTIDE SEQUENCE [LARGE SCALE GENOMIC DNA]</scope>
    <source>
        <strain evidence="3">IBT 13039</strain>
    </source>
</reference>
<protein>
    <submittedName>
        <fullName evidence="2">Uncharacterized protein</fullName>
    </submittedName>
</protein>
<evidence type="ECO:0000256" key="1">
    <source>
        <dbReference type="SAM" id="MobiDB-lite"/>
    </source>
</evidence>
<keyword evidence="3" id="KW-1185">Reference proteome</keyword>
<gene>
    <name evidence="2" type="ORF">PENNAL_c0421G06045</name>
</gene>
<comment type="caution">
    <text evidence="2">The sequence shown here is derived from an EMBL/GenBank/DDBJ whole genome shotgun (WGS) entry which is preliminary data.</text>
</comment>
<evidence type="ECO:0000313" key="3">
    <source>
        <dbReference type="Proteomes" id="UP000191691"/>
    </source>
</evidence>
<evidence type="ECO:0000313" key="2">
    <source>
        <dbReference type="EMBL" id="OQE56374.1"/>
    </source>
</evidence>
<proteinExistence type="predicted"/>
<feature type="non-terminal residue" evidence="2">
    <location>
        <position position="32"/>
    </location>
</feature>
<dbReference type="AlphaFoldDB" id="A0A1V6W0J1"/>
<dbReference type="Proteomes" id="UP000191691">
    <property type="component" value="Unassembled WGS sequence"/>
</dbReference>